<evidence type="ECO:0000259" key="12">
    <source>
        <dbReference type="Pfam" id="PF00248"/>
    </source>
</evidence>
<accession>A0A2P7YGS7</accession>
<feature type="active site" description="Proton donor" evidence="9">
    <location>
        <position position="60"/>
    </location>
</feature>
<dbReference type="OrthoDB" id="416253at2759"/>
<feature type="binding site" evidence="10">
    <location>
        <position position="122"/>
    </location>
    <ligand>
        <name>substrate</name>
    </ligand>
</feature>
<evidence type="ECO:0000313" key="14">
    <source>
        <dbReference type="Proteomes" id="UP000241107"/>
    </source>
</evidence>
<dbReference type="RefSeq" id="XP_024711696.1">
    <property type="nucleotide sequence ID" value="XM_024860139.1"/>
</dbReference>
<comment type="catalytic activity">
    <reaction evidence="4">
        <text>(R)-pantolactone + NADP(+) = 2-dehydropantolactone + NADPH + H(+)</text>
        <dbReference type="Rhea" id="RHEA:18981"/>
        <dbReference type="ChEBI" id="CHEBI:15378"/>
        <dbReference type="ChEBI" id="CHEBI:16719"/>
        <dbReference type="ChEBI" id="CHEBI:18395"/>
        <dbReference type="ChEBI" id="CHEBI:57783"/>
        <dbReference type="ChEBI" id="CHEBI:58349"/>
        <dbReference type="EC" id="1.1.1.358"/>
    </reaction>
</comment>
<reference evidence="13 14" key="1">
    <citation type="submission" date="2018-03" db="EMBL/GenBank/DDBJ databases">
        <title>Candida pseudohaemulonii genome assembly and annotation.</title>
        <authorList>
            <person name="Munoz J.F."/>
            <person name="Gade L.G."/>
            <person name="Chow N.A."/>
            <person name="Litvintseva A.P."/>
            <person name="Loparev V.N."/>
            <person name="Cuomo C.A."/>
        </authorList>
    </citation>
    <scope>NUCLEOTIDE SEQUENCE [LARGE SCALE GENOMIC DNA]</scope>
    <source>
        <strain evidence="13 14">B12108</strain>
    </source>
</reference>
<gene>
    <name evidence="13" type="ORF">C7M61_004824</name>
</gene>
<dbReference type="CDD" id="cd19120">
    <property type="entry name" value="AKR_AKR3C2-3"/>
    <property type="match status" value="1"/>
</dbReference>
<evidence type="ECO:0000256" key="8">
    <source>
        <dbReference type="ARBA" id="ARBA00081322"/>
    </source>
</evidence>
<name>A0A2P7YGS7_9ASCO</name>
<evidence type="ECO:0000256" key="5">
    <source>
        <dbReference type="ARBA" id="ARBA00051098"/>
    </source>
</evidence>
<dbReference type="InterPro" id="IPR036812">
    <property type="entry name" value="NAD(P)_OxRdtase_dom_sf"/>
</dbReference>
<evidence type="ECO:0000256" key="4">
    <source>
        <dbReference type="ARBA" id="ARBA00050878"/>
    </source>
</evidence>
<dbReference type="Pfam" id="PF00248">
    <property type="entry name" value="Aldo_ket_red"/>
    <property type="match status" value="1"/>
</dbReference>
<dbReference type="PROSITE" id="PS00062">
    <property type="entry name" value="ALDOKETO_REDUCTASE_2"/>
    <property type="match status" value="1"/>
</dbReference>
<dbReference type="GO" id="GO:0047011">
    <property type="term" value="F:2-dehydropantolactone reductase (A-specific) activity"/>
    <property type="evidence" value="ECO:0007669"/>
    <property type="project" value="UniProtKB-ARBA"/>
</dbReference>
<evidence type="ECO:0000256" key="9">
    <source>
        <dbReference type="PIRSR" id="PIRSR000097-1"/>
    </source>
</evidence>
<dbReference type="GO" id="GO:0004032">
    <property type="term" value="F:aldose reductase (NADPH) activity"/>
    <property type="evidence" value="ECO:0007669"/>
    <property type="project" value="EnsemblFungi"/>
</dbReference>
<dbReference type="InterPro" id="IPR044494">
    <property type="entry name" value="AKR3C2/3"/>
</dbReference>
<protein>
    <recommendedName>
        <fullName evidence="7">2-dehydropantolactone reductase</fullName>
        <ecNumber evidence="6">1.1.1.358</ecNumber>
    </recommendedName>
    <alternativeName>
        <fullName evidence="7">2-dehydropantolactone reductase</fullName>
    </alternativeName>
    <alternativeName>
        <fullName evidence="8">Ketopantoyl-lactone reductase</fullName>
    </alternativeName>
</protein>
<dbReference type="FunFam" id="3.20.20.100:FF:000002">
    <property type="entry name" value="2,5-diketo-D-gluconic acid reductase A"/>
    <property type="match status" value="1"/>
</dbReference>
<dbReference type="PRINTS" id="PR00069">
    <property type="entry name" value="ALDKETRDTASE"/>
</dbReference>
<sequence length="302" mass="34337">MSLSGKTFKLADGNSIPAIAYGVGTKWYKHGRNEIDEKVVEALQTAIQKGFVHIDGAEVYNTDQEVGLAVEGHRNNLFLTDKYFVGDSSHADKSQYGTPYESLKYHLEKELKTDHVDLYLLHSPFVKKEYHGFSLAEAWQSVEKLKDEGLAKSIGVSNFAVEDLEEILKVAKHKPVVNQIEFNAYLQNQTPGIVEFAQKHDILIEAYSPLGPITKGEPGEFTELLDTLGKKYNKTPGQVLLRWVLEKNILPVTTSSNPDRIRLFVEIFDFSLNKEEVLKLTEIGAKHKTLRQYWKKEYSKYD</sequence>
<evidence type="ECO:0000256" key="11">
    <source>
        <dbReference type="PIRSR" id="PIRSR000097-3"/>
    </source>
</evidence>
<dbReference type="SUPFAM" id="SSF51430">
    <property type="entry name" value="NAD(P)-linked oxidoreductase"/>
    <property type="match status" value="1"/>
</dbReference>
<dbReference type="GO" id="GO:0034599">
    <property type="term" value="P:cellular response to oxidative stress"/>
    <property type="evidence" value="ECO:0007669"/>
    <property type="project" value="EnsemblFungi"/>
</dbReference>
<evidence type="ECO:0000313" key="13">
    <source>
        <dbReference type="EMBL" id="PSK35160.1"/>
    </source>
</evidence>
<evidence type="ECO:0000256" key="10">
    <source>
        <dbReference type="PIRSR" id="PIRSR000097-2"/>
    </source>
</evidence>
<evidence type="ECO:0000256" key="2">
    <source>
        <dbReference type="ARBA" id="ARBA00022857"/>
    </source>
</evidence>
<dbReference type="GO" id="GO:0016652">
    <property type="term" value="F:oxidoreductase activity, acting on NAD(P)H as acceptor"/>
    <property type="evidence" value="ECO:0007669"/>
    <property type="project" value="InterPro"/>
</dbReference>
<dbReference type="Gene3D" id="3.20.20.100">
    <property type="entry name" value="NADP-dependent oxidoreductase domain"/>
    <property type="match status" value="1"/>
</dbReference>
<dbReference type="STRING" id="418784.A0A2P7YGS7"/>
<dbReference type="PANTHER" id="PTHR43827">
    <property type="entry name" value="2,5-DIKETO-D-GLUCONIC ACID REDUCTASE"/>
    <property type="match status" value="1"/>
</dbReference>
<dbReference type="EMBL" id="PYFQ01000018">
    <property type="protein sequence ID" value="PSK35160.1"/>
    <property type="molecule type" value="Genomic_DNA"/>
</dbReference>
<evidence type="ECO:0000256" key="7">
    <source>
        <dbReference type="ARBA" id="ARBA00079693"/>
    </source>
</evidence>
<dbReference type="GO" id="GO:0051268">
    <property type="term" value="F:alpha-keto amide reductase activity"/>
    <property type="evidence" value="ECO:0007669"/>
    <property type="project" value="EnsemblFungi"/>
</dbReference>
<dbReference type="Proteomes" id="UP000241107">
    <property type="component" value="Unassembled WGS sequence"/>
</dbReference>
<evidence type="ECO:0000256" key="6">
    <source>
        <dbReference type="ARBA" id="ARBA00066965"/>
    </source>
</evidence>
<feature type="domain" description="NADP-dependent oxidoreductase" evidence="12">
    <location>
        <begin position="23"/>
        <end position="283"/>
    </location>
</feature>
<dbReference type="InterPro" id="IPR023210">
    <property type="entry name" value="NADP_OxRdtase_dom"/>
</dbReference>
<keyword evidence="2" id="KW-0521">NADP</keyword>
<dbReference type="PANTHER" id="PTHR43827:SF3">
    <property type="entry name" value="NADP-DEPENDENT OXIDOREDUCTASE DOMAIN-CONTAINING PROTEIN"/>
    <property type="match status" value="1"/>
</dbReference>
<keyword evidence="3" id="KW-0560">Oxidoreductase</keyword>
<dbReference type="GO" id="GO:0042180">
    <property type="term" value="P:ketone metabolic process"/>
    <property type="evidence" value="ECO:0007669"/>
    <property type="project" value="EnsemblFungi"/>
</dbReference>
<feature type="site" description="Lowers pKa of active site Tyr" evidence="11">
    <location>
        <position position="82"/>
    </location>
</feature>
<dbReference type="GeneID" id="36568211"/>
<dbReference type="InterPro" id="IPR018170">
    <property type="entry name" value="Aldo/ket_reductase_CS"/>
</dbReference>
<comment type="similarity">
    <text evidence="1">Belongs to the aldo/keto reductase family.</text>
</comment>
<dbReference type="InterPro" id="IPR020471">
    <property type="entry name" value="AKR"/>
</dbReference>
<dbReference type="AlphaFoldDB" id="A0A2P7YGS7"/>
<organism evidence="13 14">
    <name type="scientific">Candidozyma pseudohaemuli</name>
    <dbReference type="NCBI Taxonomy" id="418784"/>
    <lineage>
        <taxon>Eukaryota</taxon>
        <taxon>Fungi</taxon>
        <taxon>Dikarya</taxon>
        <taxon>Ascomycota</taxon>
        <taxon>Saccharomycotina</taxon>
        <taxon>Pichiomycetes</taxon>
        <taxon>Metschnikowiaceae</taxon>
        <taxon>Candidozyma</taxon>
    </lineage>
</organism>
<evidence type="ECO:0000256" key="3">
    <source>
        <dbReference type="ARBA" id="ARBA00023002"/>
    </source>
</evidence>
<proteinExistence type="inferred from homology"/>
<comment type="caution">
    <text evidence="13">The sequence shown here is derived from an EMBL/GenBank/DDBJ whole genome shotgun (WGS) entry which is preliminary data.</text>
</comment>
<dbReference type="GO" id="GO:0051269">
    <property type="term" value="F:alpha-ketoester reductase (NADPH) activity"/>
    <property type="evidence" value="ECO:0007669"/>
    <property type="project" value="EnsemblFungi"/>
</dbReference>
<dbReference type="EC" id="1.1.1.358" evidence="6"/>
<evidence type="ECO:0000256" key="1">
    <source>
        <dbReference type="ARBA" id="ARBA00007905"/>
    </source>
</evidence>
<comment type="catalytic activity">
    <reaction evidence="5">
        <text>isatin + NADPH + H(+) = 3-hydroxyindolin-2-one + NADP(+)</text>
        <dbReference type="Rhea" id="RHEA:68608"/>
        <dbReference type="ChEBI" id="CHEBI:15378"/>
        <dbReference type="ChEBI" id="CHEBI:27539"/>
        <dbReference type="ChEBI" id="CHEBI:28536"/>
        <dbReference type="ChEBI" id="CHEBI:57783"/>
        <dbReference type="ChEBI" id="CHEBI:58349"/>
    </reaction>
</comment>
<dbReference type="VEuPathDB" id="FungiDB:C7M61_004824"/>
<dbReference type="PIRSF" id="PIRSF000097">
    <property type="entry name" value="AKR"/>
    <property type="match status" value="1"/>
</dbReference>
<keyword evidence="14" id="KW-1185">Reference proteome</keyword>